<feature type="domain" description="Major facilitator superfamily associated" evidence="8">
    <location>
        <begin position="91"/>
        <end position="679"/>
    </location>
</feature>
<dbReference type="InterPro" id="IPR024989">
    <property type="entry name" value="MFS_assoc_dom"/>
</dbReference>
<evidence type="ECO:0000256" key="5">
    <source>
        <dbReference type="ARBA" id="ARBA00023136"/>
    </source>
</evidence>
<protein>
    <recommendedName>
        <fullName evidence="8">Major facilitator superfamily associated domain-containing protein</fullName>
    </recommendedName>
</protein>
<feature type="transmembrane region" description="Helical" evidence="7">
    <location>
        <begin position="127"/>
        <end position="146"/>
    </location>
</feature>
<dbReference type="HOGENOM" id="CLU_013133_2_0_1"/>
<sequence>MEENHKRNGYLSHSSNSSLGEHHPQDGTCLMQGSGGEHGVLGKILGNQNTQPPCLQNAQENNDKPTRGKSPNDGTDAKSCKCCANLNTTLFIYKSFYFFFMAAIGSLFPYLTVFYKQIWLSARQTGILMGIKPLINIIATPMWGVITDSYKATKVIFIISLVSWLAANYSISLVSPVFHVGFCKDNATVTLAEDVLGDIEESMIAFYTLPKHHRHQGIGHNKSKRADGGIARVTSYDNIRSHEHGEPDVTALEHDQWINSGSGSSGSDTDQHLKNLTVPRSDLEPRLIPLVGDKEDARHVVPPGQDTTRRHHNIDSLEEIKAAIASRKVSRAELVSRILSVVESASNRSRHDNLSSMFQRELAERAFDFLNMEGHYPWPLDTLINYDDTQTSDEWEANQHSHLFTMLLVITMLGSLFSSPAITLADTTTLRGLGDNVEEYGRQRMWGSIGWGMGAFIVGSTLSYLQELNGCNNPLSVDYMPCFYAFAILMGVTILIGGLFEFEDVKRDETTLLQGLNNLCNIQYLYFILTMLFCGGAFGCLQTFLFWHLLEIGGTQFLFSAITAVQCVSEILMFSMSGVLIRCCGYQRVLYLGLICYAVRFFAYAFVTDCWLALPLECLHGVSYAAVWSAAVVFVGLIPGANNTMQGILGGVYWGVGFGGGGVVGGLMVSWLGSSLTFAIFGVLSVIDLIVFAAVNNLRHFCRQCDTEYTPLHDAHDGND</sequence>
<feature type="transmembrane region" description="Helical" evidence="7">
    <location>
        <begin position="556"/>
        <end position="577"/>
    </location>
</feature>
<evidence type="ECO:0000256" key="6">
    <source>
        <dbReference type="SAM" id="MobiDB-lite"/>
    </source>
</evidence>
<evidence type="ECO:0000313" key="9">
    <source>
        <dbReference type="EMBL" id="EDO42918.1"/>
    </source>
</evidence>
<feature type="region of interest" description="Disordered" evidence="6">
    <location>
        <begin position="1"/>
        <end position="28"/>
    </location>
</feature>
<dbReference type="OMA" id="NIRSHEH"/>
<dbReference type="InterPro" id="IPR036259">
    <property type="entry name" value="MFS_trans_sf"/>
</dbReference>
<dbReference type="Proteomes" id="UP000001593">
    <property type="component" value="Unassembled WGS sequence"/>
</dbReference>
<feature type="transmembrane region" description="Helical" evidence="7">
    <location>
        <begin position="483"/>
        <end position="503"/>
    </location>
</feature>
<organism evidence="9 10">
    <name type="scientific">Nematostella vectensis</name>
    <name type="common">Starlet sea anemone</name>
    <dbReference type="NCBI Taxonomy" id="45351"/>
    <lineage>
        <taxon>Eukaryota</taxon>
        <taxon>Metazoa</taxon>
        <taxon>Cnidaria</taxon>
        <taxon>Anthozoa</taxon>
        <taxon>Hexacorallia</taxon>
        <taxon>Actiniaria</taxon>
        <taxon>Edwardsiidae</taxon>
        <taxon>Nematostella</taxon>
    </lineage>
</organism>
<feature type="transmembrane region" description="Helical" evidence="7">
    <location>
        <begin position="619"/>
        <end position="639"/>
    </location>
</feature>
<dbReference type="PhylomeDB" id="A7S083"/>
<feature type="transmembrane region" description="Helical" evidence="7">
    <location>
        <begin position="96"/>
        <end position="115"/>
    </location>
</feature>
<evidence type="ECO:0000259" key="8">
    <source>
        <dbReference type="Pfam" id="PF12832"/>
    </source>
</evidence>
<proteinExistence type="inferred from homology"/>
<keyword evidence="10" id="KW-1185">Reference proteome</keyword>
<evidence type="ECO:0000256" key="7">
    <source>
        <dbReference type="SAM" id="Phobius"/>
    </source>
</evidence>
<feature type="transmembrane region" description="Helical" evidence="7">
    <location>
        <begin position="678"/>
        <end position="695"/>
    </location>
</feature>
<reference evidence="9 10" key="1">
    <citation type="journal article" date="2007" name="Science">
        <title>Sea anemone genome reveals ancestral eumetazoan gene repertoire and genomic organization.</title>
        <authorList>
            <person name="Putnam N.H."/>
            <person name="Srivastava M."/>
            <person name="Hellsten U."/>
            <person name="Dirks B."/>
            <person name="Chapman J."/>
            <person name="Salamov A."/>
            <person name="Terry A."/>
            <person name="Shapiro H."/>
            <person name="Lindquist E."/>
            <person name="Kapitonov V.V."/>
            <person name="Jurka J."/>
            <person name="Genikhovich G."/>
            <person name="Grigoriev I.V."/>
            <person name="Lucas S.M."/>
            <person name="Steele R.E."/>
            <person name="Finnerty J.R."/>
            <person name="Technau U."/>
            <person name="Martindale M.Q."/>
            <person name="Rokhsar D.S."/>
        </authorList>
    </citation>
    <scope>NUCLEOTIDE SEQUENCE [LARGE SCALE GENOMIC DNA]</scope>
    <source>
        <strain evidence="10">CH2 X CH6</strain>
    </source>
</reference>
<dbReference type="OrthoDB" id="5989317at2759"/>
<feature type="transmembrane region" description="Helical" evidence="7">
    <location>
        <begin position="651"/>
        <end position="672"/>
    </location>
</feature>
<dbReference type="PANTHER" id="PTHR16172:SF2">
    <property type="entry name" value="MAJOR FACILITATOR SUPERFAMILY DOMAIN-CONTAINING PROTEIN 6"/>
    <property type="match status" value="1"/>
</dbReference>
<evidence type="ECO:0000313" key="10">
    <source>
        <dbReference type="Proteomes" id="UP000001593"/>
    </source>
</evidence>
<dbReference type="CDD" id="cd17335">
    <property type="entry name" value="MFS_MFSD6"/>
    <property type="match status" value="1"/>
</dbReference>
<name>A7S083_NEMVE</name>
<dbReference type="AlphaFoldDB" id="A7S083"/>
<evidence type="ECO:0000256" key="3">
    <source>
        <dbReference type="ARBA" id="ARBA00022692"/>
    </source>
</evidence>
<evidence type="ECO:0000256" key="1">
    <source>
        <dbReference type="ARBA" id="ARBA00004141"/>
    </source>
</evidence>
<gene>
    <name evidence="9" type="ORF">NEMVEDRAFT_v1g241934</name>
</gene>
<comment type="subcellular location">
    <subcellularLocation>
        <location evidence="1">Membrane</location>
        <topology evidence="1">Multi-pass membrane protein</topology>
    </subcellularLocation>
</comment>
<dbReference type="EMBL" id="DS469559">
    <property type="protein sequence ID" value="EDO42918.1"/>
    <property type="molecule type" value="Genomic_DNA"/>
</dbReference>
<dbReference type="SUPFAM" id="SSF103473">
    <property type="entry name" value="MFS general substrate transporter"/>
    <property type="match status" value="1"/>
</dbReference>
<feature type="transmembrane region" description="Helical" evidence="7">
    <location>
        <begin position="589"/>
        <end position="607"/>
    </location>
</feature>
<evidence type="ECO:0000256" key="4">
    <source>
        <dbReference type="ARBA" id="ARBA00022989"/>
    </source>
</evidence>
<accession>A7S083</accession>
<keyword evidence="5 7" id="KW-0472">Membrane</keyword>
<keyword evidence="4 7" id="KW-1133">Transmembrane helix</keyword>
<feature type="transmembrane region" description="Helical" evidence="7">
    <location>
        <begin position="155"/>
        <end position="178"/>
    </location>
</feature>
<dbReference type="KEGG" id="nve:5514821"/>
<keyword evidence="3 7" id="KW-0812">Transmembrane</keyword>
<feature type="transmembrane region" description="Helical" evidence="7">
    <location>
        <begin position="403"/>
        <end position="424"/>
    </location>
</feature>
<dbReference type="GO" id="GO:0016020">
    <property type="term" value="C:membrane"/>
    <property type="evidence" value="ECO:0000318"/>
    <property type="project" value="GO_Central"/>
</dbReference>
<feature type="region of interest" description="Disordered" evidence="6">
    <location>
        <begin position="52"/>
        <end position="76"/>
    </location>
</feature>
<dbReference type="InterPro" id="IPR051717">
    <property type="entry name" value="MFS_MFSD6"/>
</dbReference>
<feature type="transmembrane region" description="Helical" evidence="7">
    <location>
        <begin position="445"/>
        <end position="463"/>
    </location>
</feature>
<dbReference type="eggNOG" id="KOG3762">
    <property type="taxonomic scope" value="Eukaryota"/>
</dbReference>
<feature type="region of interest" description="Disordered" evidence="6">
    <location>
        <begin position="257"/>
        <end position="279"/>
    </location>
</feature>
<evidence type="ECO:0000256" key="2">
    <source>
        <dbReference type="ARBA" id="ARBA00005241"/>
    </source>
</evidence>
<dbReference type="PANTHER" id="PTHR16172">
    <property type="entry name" value="MAJOR FACILITATOR SUPERFAMILY DOMAIN-CONTAINING PROTEIN 6-LIKE"/>
    <property type="match status" value="1"/>
</dbReference>
<dbReference type="Gene3D" id="1.20.1250.20">
    <property type="entry name" value="MFS general substrate transporter like domains"/>
    <property type="match status" value="3"/>
</dbReference>
<dbReference type="Pfam" id="PF12832">
    <property type="entry name" value="MFS_1_like"/>
    <property type="match status" value="1"/>
</dbReference>
<comment type="similarity">
    <text evidence="2">Belongs to the major facilitator superfamily. MFSD6 family.</text>
</comment>
<dbReference type="InParanoid" id="A7S083"/>
<feature type="transmembrane region" description="Helical" evidence="7">
    <location>
        <begin position="524"/>
        <end position="550"/>
    </location>
</feature>